<accession>A0A4S3JHQ8</accession>
<dbReference type="VEuPathDB" id="FungiDB:EYZ11_006437"/>
<sequence length="35" mass="4217">MLGEVKVPVTSVQYKLNTRWAFELFRFLRLSRLDC</sequence>
<dbReference type="AlphaFoldDB" id="A0A4S3JHQ8"/>
<evidence type="ECO:0000313" key="2">
    <source>
        <dbReference type="Proteomes" id="UP000308092"/>
    </source>
</evidence>
<proteinExistence type="predicted"/>
<dbReference type="Proteomes" id="UP000308092">
    <property type="component" value="Unassembled WGS sequence"/>
</dbReference>
<organism evidence="1 2">
    <name type="scientific">Aspergillus tanneri</name>
    <dbReference type="NCBI Taxonomy" id="1220188"/>
    <lineage>
        <taxon>Eukaryota</taxon>
        <taxon>Fungi</taxon>
        <taxon>Dikarya</taxon>
        <taxon>Ascomycota</taxon>
        <taxon>Pezizomycotina</taxon>
        <taxon>Eurotiomycetes</taxon>
        <taxon>Eurotiomycetidae</taxon>
        <taxon>Eurotiales</taxon>
        <taxon>Aspergillaceae</taxon>
        <taxon>Aspergillus</taxon>
        <taxon>Aspergillus subgen. Circumdati</taxon>
    </lineage>
</organism>
<evidence type="ECO:0000313" key="1">
    <source>
        <dbReference type="EMBL" id="THC94067.1"/>
    </source>
</evidence>
<dbReference type="EMBL" id="SOSA01000227">
    <property type="protein sequence ID" value="THC94067.1"/>
    <property type="molecule type" value="Genomic_DNA"/>
</dbReference>
<reference evidence="1 2" key="1">
    <citation type="submission" date="2019-03" db="EMBL/GenBank/DDBJ databases">
        <title>The genome sequence of a newly discovered highly antifungal drug resistant Aspergillus species, Aspergillus tanneri NIH 1004.</title>
        <authorList>
            <person name="Mounaud S."/>
            <person name="Singh I."/>
            <person name="Joardar V."/>
            <person name="Pakala S."/>
            <person name="Pakala S."/>
            <person name="Venepally P."/>
            <person name="Hoover J."/>
            <person name="Nierman W."/>
            <person name="Chung J."/>
            <person name="Losada L."/>
        </authorList>
    </citation>
    <scope>NUCLEOTIDE SEQUENCE [LARGE SCALE GENOMIC DNA]</scope>
    <source>
        <strain evidence="1 2">NIH1004</strain>
    </source>
</reference>
<name>A0A4S3JHQ8_9EURO</name>
<keyword evidence="2" id="KW-1185">Reference proteome</keyword>
<comment type="caution">
    <text evidence="1">The sequence shown here is derived from an EMBL/GenBank/DDBJ whole genome shotgun (WGS) entry which is preliminary data.</text>
</comment>
<protein>
    <submittedName>
        <fullName evidence="1">Uncharacterized protein</fullName>
    </submittedName>
</protein>
<gene>
    <name evidence="1" type="ORF">EYZ11_006437</name>
</gene>